<accession>A0A7V7GUP9</accession>
<organism evidence="8 9">
    <name type="scientific">Halopseudomonas laoshanensis</name>
    <dbReference type="NCBI Taxonomy" id="2268758"/>
    <lineage>
        <taxon>Bacteria</taxon>
        <taxon>Pseudomonadati</taxon>
        <taxon>Pseudomonadota</taxon>
        <taxon>Gammaproteobacteria</taxon>
        <taxon>Pseudomonadales</taxon>
        <taxon>Pseudomonadaceae</taxon>
        <taxon>Halopseudomonas</taxon>
    </lineage>
</organism>
<comment type="similarity">
    <text evidence="6">Belongs to the rubredoxin family.</text>
</comment>
<evidence type="ECO:0000259" key="7">
    <source>
        <dbReference type="PROSITE" id="PS50903"/>
    </source>
</evidence>
<evidence type="ECO:0000256" key="4">
    <source>
        <dbReference type="ARBA" id="ARBA00022982"/>
    </source>
</evidence>
<evidence type="ECO:0000256" key="1">
    <source>
        <dbReference type="ARBA" id="ARBA00001965"/>
    </source>
</evidence>
<dbReference type="PANTHER" id="PTHR47627">
    <property type="entry name" value="RUBREDOXIN"/>
    <property type="match status" value="1"/>
</dbReference>
<dbReference type="InterPro" id="IPR024934">
    <property type="entry name" value="Rubredoxin-like_dom"/>
</dbReference>
<evidence type="ECO:0000256" key="3">
    <source>
        <dbReference type="ARBA" id="ARBA00022723"/>
    </source>
</evidence>
<keyword evidence="3 6" id="KW-0479">Metal-binding</keyword>
<evidence type="ECO:0000256" key="6">
    <source>
        <dbReference type="RuleBase" id="RU003820"/>
    </source>
</evidence>
<keyword evidence="4 6" id="KW-0249">Electron transport</keyword>
<dbReference type="Pfam" id="PF00301">
    <property type="entry name" value="Rubredoxin"/>
    <property type="match status" value="1"/>
</dbReference>
<name>A0A7V7GUP9_9GAMM</name>
<dbReference type="Proteomes" id="UP000463138">
    <property type="component" value="Unassembled WGS sequence"/>
</dbReference>
<keyword evidence="5 6" id="KW-0408">Iron</keyword>
<dbReference type="GO" id="GO:0043448">
    <property type="term" value="P:alkane catabolic process"/>
    <property type="evidence" value="ECO:0007669"/>
    <property type="project" value="TreeGrafter"/>
</dbReference>
<evidence type="ECO:0000313" key="9">
    <source>
        <dbReference type="Proteomes" id="UP000463138"/>
    </source>
</evidence>
<dbReference type="GO" id="GO:0009055">
    <property type="term" value="F:electron transfer activity"/>
    <property type="evidence" value="ECO:0007669"/>
    <property type="project" value="TreeGrafter"/>
</dbReference>
<dbReference type="EMBL" id="QOVF01000002">
    <property type="protein sequence ID" value="KAA0695188.1"/>
    <property type="molecule type" value="Genomic_DNA"/>
</dbReference>
<dbReference type="PANTHER" id="PTHR47627:SF1">
    <property type="entry name" value="RUBREDOXIN-1-RELATED"/>
    <property type="match status" value="1"/>
</dbReference>
<dbReference type="RefSeq" id="WP_149332548.1">
    <property type="nucleotide sequence ID" value="NZ_QOVF01000002.1"/>
</dbReference>
<dbReference type="GO" id="GO:0005506">
    <property type="term" value="F:iron ion binding"/>
    <property type="evidence" value="ECO:0007669"/>
    <property type="project" value="UniProtKB-UniRule"/>
</dbReference>
<dbReference type="InterPro" id="IPR050526">
    <property type="entry name" value="Rubredoxin_ET"/>
</dbReference>
<evidence type="ECO:0000256" key="2">
    <source>
        <dbReference type="ARBA" id="ARBA00022448"/>
    </source>
</evidence>
<feature type="domain" description="Rubredoxin-like" evidence="7">
    <location>
        <begin position="1"/>
        <end position="53"/>
    </location>
</feature>
<dbReference type="PROSITE" id="PS50903">
    <property type="entry name" value="RUBREDOXIN_LIKE"/>
    <property type="match status" value="1"/>
</dbReference>
<evidence type="ECO:0000313" key="8">
    <source>
        <dbReference type="EMBL" id="KAA0695188.1"/>
    </source>
</evidence>
<dbReference type="OrthoDB" id="9800607at2"/>
<dbReference type="AlphaFoldDB" id="A0A7V7GUP9"/>
<protein>
    <recommendedName>
        <fullName evidence="6">Rubredoxin</fullName>
    </recommendedName>
</protein>
<evidence type="ECO:0000256" key="5">
    <source>
        <dbReference type="ARBA" id="ARBA00023004"/>
    </source>
</evidence>
<dbReference type="CDD" id="cd00730">
    <property type="entry name" value="rubredoxin"/>
    <property type="match status" value="1"/>
</dbReference>
<proteinExistence type="inferred from homology"/>
<dbReference type="PRINTS" id="PR00163">
    <property type="entry name" value="RUBREDOXIN"/>
</dbReference>
<dbReference type="InterPro" id="IPR024935">
    <property type="entry name" value="Rubredoxin_dom"/>
</dbReference>
<keyword evidence="2" id="KW-0813">Transport</keyword>
<reference evidence="8 9" key="1">
    <citation type="submission" date="2018-07" db="EMBL/GenBank/DDBJ databases">
        <title>Pseudomonas laoshanensis sp. nov., isolated from soil.</title>
        <authorList>
            <person name="Sun J."/>
            <person name="Yu L."/>
            <person name="Wang M."/>
            <person name="Zhang C."/>
        </authorList>
    </citation>
    <scope>NUCLEOTIDE SEQUENCE [LARGE SCALE GENOMIC DNA]</scope>
    <source>
        <strain evidence="8 9">Y22</strain>
    </source>
</reference>
<keyword evidence="9" id="KW-1185">Reference proteome</keyword>
<comment type="cofactor">
    <cofactor evidence="1 6">
        <name>Fe(3+)</name>
        <dbReference type="ChEBI" id="CHEBI:29034"/>
    </cofactor>
</comment>
<comment type="caution">
    <text evidence="8">The sequence shown here is derived from an EMBL/GenBank/DDBJ whole genome shotgun (WGS) entry which is preliminary data.</text>
</comment>
<gene>
    <name evidence="8" type="ORF">DT594_10155</name>
</gene>
<dbReference type="Gene3D" id="2.20.28.10">
    <property type="match status" value="1"/>
</dbReference>
<dbReference type="SUPFAM" id="SSF57802">
    <property type="entry name" value="Rubredoxin-like"/>
    <property type="match status" value="1"/>
</dbReference>
<sequence length="58" mass="6491">MKVYLCPECGYEYSEAAGDAHMGFAPSTRWEQVPEEFVCPDCAISYKEDFSCRDDAAA</sequence>